<comment type="caution">
    <text evidence="1">The sequence shown here is derived from an EMBL/GenBank/DDBJ whole genome shotgun (WGS) entry which is preliminary data.</text>
</comment>
<proteinExistence type="predicted"/>
<evidence type="ECO:0000313" key="1">
    <source>
        <dbReference type="EMBL" id="KIU04398.1"/>
    </source>
</evidence>
<protein>
    <recommendedName>
        <fullName evidence="3">Transcriptional regulator</fullName>
    </recommendedName>
</protein>
<sequence>MGSILKRSLCEKTALDMIYMRNDGLISKRMIIVRQMNEKYIRAFCFNSSQTKTFTIENILAVSPTASKRGVRNYA</sequence>
<reference evidence="1 2" key="1">
    <citation type="submission" date="2014-12" db="EMBL/GenBank/DDBJ databases">
        <title>Comparative genome analysis of Bacillus coagulans HM-08, Clostridium butyricum HM-68, Bacillus subtilis HM-66 and Bacillus licheniformis BL-09.</title>
        <authorList>
            <person name="Zhang H."/>
        </authorList>
    </citation>
    <scope>NUCLEOTIDE SEQUENCE [LARGE SCALE GENOMIC DNA]</scope>
    <source>
        <strain evidence="1 2">HM-66</strain>
    </source>
</reference>
<dbReference type="EMBL" id="JXBC01000014">
    <property type="protein sequence ID" value="KIU04398.1"/>
    <property type="molecule type" value="Genomic_DNA"/>
</dbReference>
<gene>
    <name evidence="1" type="ORF">SC09_contig8orf00029</name>
</gene>
<dbReference type="AlphaFoldDB" id="A0A0D1I6K0"/>
<organism evidence="1 2">
    <name type="scientific">Bacillus subtilis</name>
    <dbReference type="NCBI Taxonomy" id="1423"/>
    <lineage>
        <taxon>Bacteria</taxon>
        <taxon>Bacillati</taxon>
        <taxon>Bacillota</taxon>
        <taxon>Bacilli</taxon>
        <taxon>Bacillales</taxon>
        <taxon>Bacillaceae</taxon>
        <taxon>Bacillus</taxon>
    </lineage>
</organism>
<evidence type="ECO:0008006" key="3">
    <source>
        <dbReference type="Google" id="ProtNLM"/>
    </source>
</evidence>
<evidence type="ECO:0000313" key="2">
    <source>
        <dbReference type="Proteomes" id="UP000032247"/>
    </source>
</evidence>
<dbReference type="Proteomes" id="UP000032247">
    <property type="component" value="Unassembled WGS sequence"/>
</dbReference>
<accession>A0A0D1I6K0</accession>
<name>A0A0D1I6K0_BACIU</name>
<dbReference type="PATRIC" id="fig|1423.173.peg.4839"/>